<accession>A0A0A9GHH1</accession>
<dbReference type="AlphaFoldDB" id="A0A0A9GHH1"/>
<sequence length="38" mass="4224">MVTTGRTSETTTSSFLQLSPLLCSLYVCSYCSMSKRLK</sequence>
<organism evidence="1">
    <name type="scientific">Arundo donax</name>
    <name type="common">Giant reed</name>
    <name type="synonym">Donax arundinaceus</name>
    <dbReference type="NCBI Taxonomy" id="35708"/>
    <lineage>
        <taxon>Eukaryota</taxon>
        <taxon>Viridiplantae</taxon>
        <taxon>Streptophyta</taxon>
        <taxon>Embryophyta</taxon>
        <taxon>Tracheophyta</taxon>
        <taxon>Spermatophyta</taxon>
        <taxon>Magnoliopsida</taxon>
        <taxon>Liliopsida</taxon>
        <taxon>Poales</taxon>
        <taxon>Poaceae</taxon>
        <taxon>PACMAD clade</taxon>
        <taxon>Arundinoideae</taxon>
        <taxon>Arundineae</taxon>
        <taxon>Arundo</taxon>
    </lineage>
</organism>
<reference evidence="1" key="1">
    <citation type="submission" date="2014-09" db="EMBL/GenBank/DDBJ databases">
        <authorList>
            <person name="Magalhaes I.L.F."/>
            <person name="Oliveira U."/>
            <person name="Santos F.R."/>
            <person name="Vidigal T.H.D.A."/>
            <person name="Brescovit A.D."/>
            <person name="Santos A.J."/>
        </authorList>
    </citation>
    <scope>NUCLEOTIDE SEQUENCE</scope>
    <source>
        <tissue evidence="1">Shoot tissue taken approximately 20 cm above the soil surface</tissue>
    </source>
</reference>
<reference evidence="1" key="2">
    <citation type="journal article" date="2015" name="Data Brief">
        <title>Shoot transcriptome of the giant reed, Arundo donax.</title>
        <authorList>
            <person name="Barrero R.A."/>
            <person name="Guerrero F.D."/>
            <person name="Moolhuijzen P."/>
            <person name="Goolsby J.A."/>
            <person name="Tidwell J."/>
            <person name="Bellgard S.E."/>
            <person name="Bellgard M.I."/>
        </authorList>
    </citation>
    <scope>NUCLEOTIDE SEQUENCE</scope>
    <source>
        <tissue evidence="1">Shoot tissue taken approximately 20 cm above the soil surface</tissue>
    </source>
</reference>
<proteinExistence type="predicted"/>
<dbReference type="EMBL" id="GBRH01173954">
    <property type="protein sequence ID" value="JAE23942.1"/>
    <property type="molecule type" value="Transcribed_RNA"/>
</dbReference>
<evidence type="ECO:0000313" key="1">
    <source>
        <dbReference type="EMBL" id="JAE23942.1"/>
    </source>
</evidence>
<name>A0A0A9GHH1_ARUDO</name>
<protein>
    <submittedName>
        <fullName evidence="1">Uncharacterized protein</fullName>
    </submittedName>
</protein>